<evidence type="ECO:0000256" key="8">
    <source>
        <dbReference type="PIRSR" id="PIRSR000862-1"/>
    </source>
</evidence>
<keyword evidence="4 7" id="KW-0442">Lipid degradation</keyword>
<dbReference type="Pfam" id="PF04083">
    <property type="entry name" value="Abhydro_lipase"/>
    <property type="match status" value="1"/>
</dbReference>
<comment type="similarity">
    <text evidence="1 7">Belongs to the AB hydrolase superfamily. Lipase family.</text>
</comment>
<reference evidence="11" key="1">
    <citation type="submission" date="2025-08" db="UniProtKB">
        <authorList>
            <consortium name="RefSeq"/>
        </authorList>
    </citation>
    <scope>IDENTIFICATION</scope>
</reference>
<evidence type="ECO:0000313" key="10">
    <source>
        <dbReference type="Proteomes" id="UP000695007"/>
    </source>
</evidence>
<evidence type="ECO:0000259" key="9">
    <source>
        <dbReference type="Pfam" id="PF04083"/>
    </source>
</evidence>
<dbReference type="KEGG" id="csol:105363548"/>
<evidence type="ECO:0000256" key="1">
    <source>
        <dbReference type="ARBA" id="ARBA00010701"/>
    </source>
</evidence>
<dbReference type="Gene3D" id="3.40.50.1820">
    <property type="entry name" value="alpha/beta hydrolase"/>
    <property type="match status" value="1"/>
</dbReference>
<dbReference type="Proteomes" id="UP000695007">
    <property type="component" value="Unplaced"/>
</dbReference>
<evidence type="ECO:0000313" key="11">
    <source>
        <dbReference type="RefSeq" id="XP_011499581.1"/>
    </source>
</evidence>
<name>A0AAJ6YK89_9HYME</name>
<dbReference type="PANTHER" id="PTHR11005">
    <property type="entry name" value="LYSOSOMAL ACID LIPASE-RELATED"/>
    <property type="match status" value="1"/>
</dbReference>
<dbReference type="InterPro" id="IPR029058">
    <property type="entry name" value="AB_hydrolase_fold"/>
</dbReference>
<protein>
    <recommendedName>
        <fullName evidence="7">Lipase</fullName>
    </recommendedName>
</protein>
<feature type="active site" description="Nucleophile" evidence="8">
    <location>
        <position position="173"/>
    </location>
</feature>
<dbReference type="RefSeq" id="XP_011499581.1">
    <property type="nucleotide sequence ID" value="XM_011501279.1"/>
</dbReference>
<dbReference type="GO" id="GO:0016042">
    <property type="term" value="P:lipid catabolic process"/>
    <property type="evidence" value="ECO:0007669"/>
    <property type="project" value="UniProtKB-KW"/>
</dbReference>
<dbReference type="SUPFAM" id="SSF53474">
    <property type="entry name" value="alpha/beta-Hydrolases"/>
    <property type="match status" value="1"/>
</dbReference>
<evidence type="ECO:0000256" key="5">
    <source>
        <dbReference type="ARBA" id="ARBA00023098"/>
    </source>
</evidence>
<dbReference type="InterPro" id="IPR006693">
    <property type="entry name" value="AB_hydrolase_lipase"/>
</dbReference>
<dbReference type="InterPro" id="IPR025483">
    <property type="entry name" value="Lipase_euk"/>
</dbReference>
<keyword evidence="2" id="KW-0732">Signal</keyword>
<dbReference type="FunFam" id="3.40.50.1820:FF:000057">
    <property type="entry name" value="Lipase"/>
    <property type="match status" value="1"/>
</dbReference>
<proteinExistence type="inferred from homology"/>
<evidence type="ECO:0000256" key="2">
    <source>
        <dbReference type="ARBA" id="ARBA00022729"/>
    </source>
</evidence>
<keyword evidence="5" id="KW-0443">Lipid metabolism</keyword>
<feature type="active site" description="Charge relay system" evidence="8">
    <location>
        <position position="377"/>
    </location>
</feature>
<keyword evidence="10" id="KW-1185">Reference proteome</keyword>
<gene>
    <name evidence="11" type="primary">LOC105363548</name>
</gene>
<dbReference type="PIRSF" id="PIRSF000862">
    <property type="entry name" value="Steryl_ester_lip"/>
    <property type="match status" value="1"/>
</dbReference>
<evidence type="ECO:0000256" key="7">
    <source>
        <dbReference type="PIRNR" id="PIRNR000862"/>
    </source>
</evidence>
<dbReference type="GeneID" id="105363548"/>
<keyword evidence="6" id="KW-0325">Glycoprotein</keyword>
<evidence type="ECO:0000256" key="3">
    <source>
        <dbReference type="ARBA" id="ARBA00022801"/>
    </source>
</evidence>
<organism evidence="10 11">
    <name type="scientific">Ceratosolen solmsi marchali</name>
    <dbReference type="NCBI Taxonomy" id="326594"/>
    <lineage>
        <taxon>Eukaryota</taxon>
        <taxon>Metazoa</taxon>
        <taxon>Ecdysozoa</taxon>
        <taxon>Arthropoda</taxon>
        <taxon>Hexapoda</taxon>
        <taxon>Insecta</taxon>
        <taxon>Pterygota</taxon>
        <taxon>Neoptera</taxon>
        <taxon>Endopterygota</taxon>
        <taxon>Hymenoptera</taxon>
        <taxon>Apocrita</taxon>
        <taxon>Proctotrupomorpha</taxon>
        <taxon>Chalcidoidea</taxon>
        <taxon>Agaonidae</taxon>
        <taxon>Agaoninae</taxon>
        <taxon>Ceratosolen</taxon>
    </lineage>
</organism>
<feature type="domain" description="Partial AB-hydrolase lipase" evidence="9">
    <location>
        <begin position="46"/>
        <end position="97"/>
    </location>
</feature>
<feature type="active site" description="Charge relay system" evidence="8">
    <location>
        <position position="346"/>
    </location>
</feature>
<evidence type="ECO:0000256" key="4">
    <source>
        <dbReference type="ARBA" id="ARBA00022963"/>
    </source>
</evidence>
<sequence length="407" mass="46627">MVCANSTFYNIAASLISGGPRIYKKDANSIASNNEITNDNIINSAAMINQENYPSETHIITTEDGYILTIFRIPGALGSIPVFLQHGLLESSSGWLIAGKNKALAYILSDNGYDVWLGNARGNTFSRKHQTLSTSDPRFWNFSWQELGLYDLPAIITYISELKNDSLFCVGHSMAATTFSVMAIERPEVAKNIKAMITLAPATYLHHIKGPVKLLSFFWRELQRISNALGIYEVFPRNIFVDNFAQYICKKQILRNIFCSNSLFLIAGYNPEQLDYSLLSKIWSDFPSGTSMKLFIHWLQQMTVNKLRKFDYGSRLNLEVYNNSRPPSYDLSKIQVPVAVFWSENDWLVDKKDVQYFYNQIPIKLGNYNIKHSKFNHFDFLWAVDAPELVYYKILQVMADYKNQIIK</sequence>
<dbReference type="GO" id="GO:0016788">
    <property type="term" value="F:hydrolase activity, acting on ester bonds"/>
    <property type="evidence" value="ECO:0007669"/>
    <property type="project" value="InterPro"/>
</dbReference>
<evidence type="ECO:0000256" key="6">
    <source>
        <dbReference type="ARBA" id="ARBA00023180"/>
    </source>
</evidence>
<keyword evidence="3 7" id="KW-0378">Hydrolase</keyword>
<accession>A0AAJ6YK89</accession>
<dbReference type="AlphaFoldDB" id="A0AAJ6YK89"/>